<proteinExistence type="predicted"/>
<evidence type="ECO:0000256" key="1">
    <source>
        <dbReference type="SAM" id="MobiDB-lite"/>
    </source>
</evidence>
<dbReference type="AlphaFoldDB" id="A0A4Z2E3W6"/>
<dbReference type="Proteomes" id="UP000314294">
    <property type="component" value="Unassembled WGS sequence"/>
</dbReference>
<evidence type="ECO:0000313" key="3">
    <source>
        <dbReference type="Proteomes" id="UP000314294"/>
    </source>
</evidence>
<protein>
    <submittedName>
        <fullName evidence="2">Uncharacterized protein</fullName>
    </submittedName>
</protein>
<accession>A0A4Z2E3W6</accession>
<feature type="region of interest" description="Disordered" evidence="1">
    <location>
        <begin position="1"/>
        <end position="35"/>
    </location>
</feature>
<keyword evidence="3" id="KW-1185">Reference proteome</keyword>
<organism evidence="2 3">
    <name type="scientific">Liparis tanakae</name>
    <name type="common">Tanaka's snailfish</name>
    <dbReference type="NCBI Taxonomy" id="230148"/>
    <lineage>
        <taxon>Eukaryota</taxon>
        <taxon>Metazoa</taxon>
        <taxon>Chordata</taxon>
        <taxon>Craniata</taxon>
        <taxon>Vertebrata</taxon>
        <taxon>Euteleostomi</taxon>
        <taxon>Actinopterygii</taxon>
        <taxon>Neopterygii</taxon>
        <taxon>Teleostei</taxon>
        <taxon>Neoteleostei</taxon>
        <taxon>Acanthomorphata</taxon>
        <taxon>Eupercaria</taxon>
        <taxon>Perciformes</taxon>
        <taxon>Cottioidei</taxon>
        <taxon>Cottales</taxon>
        <taxon>Liparidae</taxon>
        <taxon>Liparis</taxon>
    </lineage>
</organism>
<name>A0A4Z2E3W6_9TELE</name>
<gene>
    <name evidence="2" type="ORF">EYF80_066420</name>
</gene>
<reference evidence="2 3" key="1">
    <citation type="submission" date="2019-03" db="EMBL/GenBank/DDBJ databases">
        <title>First draft genome of Liparis tanakae, snailfish: a comprehensive survey of snailfish specific genes.</title>
        <authorList>
            <person name="Kim W."/>
            <person name="Song I."/>
            <person name="Jeong J.-H."/>
            <person name="Kim D."/>
            <person name="Kim S."/>
            <person name="Ryu S."/>
            <person name="Song J.Y."/>
            <person name="Lee S.K."/>
        </authorList>
    </citation>
    <scope>NUCLEOTIDE SEQUENCE [LARGE SCALE GENOMIC DNA]</scope>
    <source>
        <tissue evidence="2">Muscle</tissue>
    </source>
</reference>
<sequence>MVNRRGPAPVTRTALSETCRGSREPQRDESGGARLDPRAAMASNSLFGTVTPCQQNFFWGEYAAAARGLGSGSRSGVRNSRVWSPGRWRWIRLTAFWGLGDRVVGRLRI</sequence>
<dbReference type="EMBL" id="SRLO01018408">
    <property type="protein sequence ID" value="TNN23458.1"/>
    <property type="molecule type" value="Genomic_DNA"/>
</dbReference>
<feature type="compositionally biased region" description="Basic and acidic residues" evidence="1">
    <location>
        <begin position="20"/>
        <end position="35"/>
    </location>
</feature>
<comment type="caution">
    <text evidence="2">The sequence shown here is derived from an EMBL/GenBank/DDBJ whole genome shotgun (WGS) entry which is preliminary data.</text>
</comment>
<evidence type="ECO:0000313" key="2">
    <source>
        <dbReference type="EMBL" id="TNN23458.1"/>
    </source>
</evidence>
<dbReference type="OrthoDB" id="8963557at2759"/>